<evidence type="ECO:0000313" key="1">
    <source>
        <dbReference type="EMBL" id="MBS5519127.1"/>
    </source>
</evidence>
<organism evidence="1 2">
    <name type="scientific">Acidaminococcus intestini</name>
    <dbReference type="NCBI Taxonomy" id="187327"/>
    <lineage>
        <taxon>Bacteria</taxon>
        <taxon>Bacillati</taxon>
        <taxon>Bacillota</taxon>
        <taxon>Negativicutes</taxon>
        <taxon>Acidaminococcales</taxon>
        <taxon>Acidaminococcaceae</taxon>
        <taxon>Acidaminococcus</taxon>
    </lineage>
</organism>
<dbReference type="AlphaFoldDB" id="A0A943I3R5"/>
<accession>A0A943I3R5</accession>
<dbReference type="Proteomes" id="UP000754226">
    <property type="component" value="Unassembled WGS sequence"/>
</dbReference>
<dbReference type="EMBL" id="JAGZCZ010000002">
    <property type="protein sequence ID" value="MBS5519127.1"/>
    <property type="molecule type" value="Genomic_DNA"/>
</dbReference>
<protein>
    <submittedName>
        <fullName evidence="1">Uncharacterized protein</fullName>
    </submittedName>
</protein>
<name>A0A943I3R5_9FIRM</name>
<sequence length="48" mass="5332">MNGVMLLFAETLKALHPERGRKGRILLRPFPDSLQIITVTKGGTLVSR</sequence>
<comment type="caution">
    <text evidence="1">The sequence shown here is derived from an EMBL/GenBank/DDBJ whole genome shotgun (WGS) entry which is preliminary data.</text>
</comment>
<proteinExistence type="predicted"/>
<evidence type="ECO:0000313" key="2">
    <source>
        <dbReference type="Proteomes" id="UP000754226"/>
    </source>
</evidence>
<gene>
    <name evidence="1" type="ORF">KHX13_02145</name>
</gene>
<reference evidence="1" key="1">
    <citation type="submission" date="2021-02" db="EMBL/GenBank/DDBJ databases">
        <title>Infant gut strain persistence is associated with maternal origin, phylogeny, and functional potential including surface adhesion and iron acquisition.</title>
        <authorList>
            <person name="Lou Y.C."/>
        </authorList>
    </citation>
    <scope>NUCLEOTIDE SEQUENCE</scope>
    <source>
        <strain evidence="1">L3_106_000M1_dasL3_106_000M1_concoct_15</strain>
    </source>
</reference>